<feature type="region of interest" description="Disordered" evidence="1">
    <location>
        <begin position="139"/>
        <end position="205"/>
    </location>
</feature>
<dbReference type="HOGENOM" id="CLU_038906_1_0_5"/>
<dbReference type="eggNOG" id="COG3864">
    <property type="taxonomic scope" value="Bacteria"/>
</dbReference>
<evidence type="ECO:0000259" key="3">
    <source>
        <dbReference type="Pfam" id="PF13203"/>
    </source>
</evidence>
<reference evidence="4 5" key="1">
    <citation type="submission" date="2008-04" db="EMBL/GenBank/DDBJ databases">
        <title>Complete sequence of chromosome of Methylobacterium populi BJ001.</title>
        <authorList>
            <consortium name="US DOE Joint Genome Institute"/>
            <person name="Copeland A."/>
            <person name="Lucas S."/>
            <person name="Lapidus A."/>
            <person name="Glavina del Rio T."/>
            <person name="Dalin E."/>
            <person name="Tice H."/>
            <person name="Bruce D."/>
            <person name="Goodwin L."/>
            <person name="Pitluck S."/>
            <person name="Chertkov O."/>
            <person name="Brettin T."/>
            <person name="Detter J.C."/>
            <person name="Han C."/>
            <person name="Kuske C.R."/>
            <person name="Schmutz J."/>
            <person name="Larimer F."/>
            <person name="Land M."/>
            <person name="Hauser L."/>
            <person name="Kyrpides N."/>
            <person name="Mikhailova N."/>
            <person name="Marx C."/>
            <person name="Richardson P."/>
        </authorList>
    </citation>
    <scope>NUCLEOTIDE SEQUENCE [LARGE SCALE GENOMIC DNA]</scope>
    <source>
        <strain evidence="5">ATCC BAA-705 / NCIMB 13946 / BJ001</strain>
    </source>
</reference>
<dbReference type="Pfam" id="PF09967">
    <property type="entry name" value="DUF2201"/>
    <property type="match status" value="1"/>
</dbReference>
<feature type="domain" description="VWA-like" evidence="2">
    <location>
        <begin position="299"/>
        <end position="421"/>
    </location>
</feature>
<name>B1ZCY4_METPB</name>
<gene>
    <name evidence="4" type="ordered locus">Mpop_2698</name>
</gene>
<dbReference type="OrthoDB" id="9761650at2"/>
<dbReference type="InterPro" id="IPR025154">
    <property type="entry name" value="Put_metallopeptidase_dom"/>
</dbReference>
<proteinExistence type="predicted"/>
<dbReference type="PANTHER" id="PTHR38730:SF1">
    <property type="entry name" value="SLL7028 PROTEIN"/>
    <property type="match status" value="1"/>
</dbReference>
<organism evidence="4 5">
    <name type="scientific">Methylorubrum populi (strain ATCC BAA-705 / NCIMB 13946 / BJ001)</name>
    <name type="common">Methylobacterium populi</name>
    <dbReference type="NCBI Taxonomy" id="441620"/>
    <lineage>
        <taxon>Bacteria</taxon>
        <taxon>Pseudomonadati</taxon>
        <taxon>Pseudomonadota</taxon>
        <taxon>Alphaproteobacteria</taxon>
        <taxon>Hyphomicrobiales</taxon>
        <taxon>Methylobacteriaceae</taxon>
        <taxon>Methylorubrum</taxon>
    </lineage>
</organism>
<evidence type="ECO:0000256" key="1">
    <source>
        <dbReference type="SAM" id="MobiDB-lite"/>
    </source>
</evidence>
<accession>B1ZCY4</accession>
<evidence type="ECO:0000313" key="4">
    <source>
        <dbReference type="EMBL" id="ACB80853.1"/>
    </source>
</evidence>
<dbReference type="EMBL" id="CP001029">
    <property type="protein sequence ID" value="ACB80853.1"/>
    <property type="molecule type" value="Genomic_DNA"/>
</dbReference>
<dbReference type="InterPro" id="IPR018698">
    <property type="entry name" value="VWA-like_dom"/>
</dbReference>
<feature type="domain" description="Putative metallopeptidase" evidence="3">
    <location>
        <begin position="10"/>
        <end position="288"/>
    </location>
</feature>
<dbReference type="Pfam" id="PF13203">
    <property type="entry name" value="DUF2201_N"/>
    <property type="match status" value="1"/>
</dbReference>
<dbReference type="STRING" id="441620.Mpop_2698"/>
<dbReference type="KEGG" id="mpo:Mpop_2698"/>
<dbReference type="PANTHER" id="PTHR38730">
    <property type="entry name" value="SLL7028 PROTEIN"/>
    <property type="match status" value="1"/>
</dbReference>
<feature type="compositionally biased region" description="Low complexity" evidence="1">
    <location>
        <begin position="180"/>
        <end position="189"/>
    </location>
</feature>
<evidence type="ECO:0000259" key="2">
    <source>
        <dbReference type="Pfam" id="PF09967"/>
    </source>
</evidence>
<evidence type="ECO:0008006" key="6">
    <source>
        <dbReference type="Google" id="ProtNLM"/>
    </source>
</evidence>
<protein>
    <recommendedName>
        <fullName evidence="6">Metallopeptidase domain-containing protein</fullName>
    </recommendedName>
</protein>
<evidence type="ECO:0000313" key="5">
    <source>
        <dbReference type="Proteomes" id="UP000007136"/>
    </source>
</evidence>
<dbReference type="AlphaFoldDB" id="B1ZCY4"/>
<dbReference type="Proteomes" id="UP000007136">
    <property type="component" value="Chromosome"/>
</dbReference>
<feature type="compositionally biased region" description="Acidic residues" evidence="1">
    <location>
        <begin position="150"/>
        <end position="160"/>
    </location>
</feature>
<sequence length="426" mass="44716">MRVQDLPAAARITRARSQLVTNPAYAFFGTLALSLRIVEAPDRTDTMAVDGTSLFYAPAFVESLSEAHLLGVVAHEVMHLATLHHVRRAGRDPADWNRACDFAINPGLRAAGLSLPPGGCESADFAGMGAEAIFAELQRRKPQSPPPAQDDQDGDQDDSGGPEAGARGPDGDQDADGAEQGDQPAGAGAVSPDPGGCGGVIDAPTDAGTMAEQAAEMESRVRQAISVARAAQAGNLPGFLAGLVDQLNAPRVNWRDELAAFIDDAATRTASWARPNKRFLASGFFLPGSIADSVSCIGVAVDTSGSIYGAPKVLEAFRDEIQGMLDSGRVERVHIVHCDQSVQGVQDFAAGDVVDLRPLGGGGTAFSPAFRHFAEQAPDVAAIVYLTDLECCDFGSEPDVPVLWAAWGRYRPALPFGRLIPVDPHA</sequence>
<dbReference type="RefSeq" id="WP_012454575.1">
    <property type="nucleotide sequence ID" value="NC_010725.1"/>
</dbReference>